<dbReference type="GO" id="GO:0016887">
    <property type="term" value="F:ATP hydrolysis activity"/>
    <property type="evidence" value="ECO:0007669"/>
    <property type="project" value="InterPro"/>
</dbReference>
<comment type="caution">
    <text evidence="11">The sequence shown here is derived from an EMBL/GenBank/DDBJ whole genome shotgun (WGS) entry which is preliminary data.</text>
</comment>
<evidence type="ECO:0000256" key="9">
    <source>
        <dbReference type="SAM" id="Phobius"/>
    </source>
</evidence>
<dbReference type="GO" id="GO:0140359">
    <property type="term" value="F:ABC-type transporter activity"/>
    <property type="evidence" value="ECO:0007669"/>
    <property type="project" value="InterPro"/>
</dbReference>
<dbReference type="Pfam" id="PF00005">
    <property type="entry name" value="ABC_tran"/>
    <property type="match status" value="2"/>
</dbReference>
<feature type="transmembrane region" description="Helical" evidence="9">
    <location>
        <begin position="1347"/>
        <end position="1368"/>
    </location>
</feature>
<protein>
    <recommendedName>
        <fullName evidence="10">ABC transporter domain-containing protein</fullName>
    </recommendedName>
</protein>
<name>A0A3F2RC74_9STRA</name>
<evidence type="ECO:0000256" key="3">
    <source>
        <dbReference type="ARBA" id="ARBA00022448"/>
    </source>
</evidence>
<dbReference type="PANTHER" id="PTHR19241">
    <property type="entry name" value="ATP-BINDING CASSETTE TRANSPORTER"/>
    <property type="match status" value="1"/>
</dbReference>
<dbReference type="InterPro" id="IPR010929">
    <property type="entry name" value="PDR_CDR_ABC"/>
</dbReference>
<gene>
    <name evidence="12" type="ORF">BBJ29_009412</name>
    <name evidence="11" type="ORF">BBP00_00009610</name>
</gene>
<evidence type="ECO:0000313" key="12">
    <source>
        <dbReference type="EMBL" id="RLN66172.1"/>
    </source>
</evidence>
<dbReference type="InterPro" id="IPR027417">
    <property type="entry name" value="P-loop_NTPase"/>
</dbReference>
<evidence type="ECO:0000313" key="11">
    <source>
        <dbReference type="EMBL" id="RLN52441.1"/>
    </source>
</evidence>
<feature type="transmembrane region" description="Helical" evidence="9">
    <location>
        <begin position="1100"/>
        <end position="1117"/>
    </location>
</feature>
<feature type="transmembrane region" description="Helical" evidence="9">
    <location>
        <begin position="679"/>
        <end position="702"/>
    </location>
</feature>
<dbReference type="EMBL" id="MBAD02000539">
    <property type="protein sequence ID" value="RLN66172.1"/>
    <property type="molecule type" value="Genomic_DNA"/>
</dbReference>
<keyword evidence="8 9" id="KW-0472">Membrane</keyword>
<sequence length="1384" mass="154764">MNTDADPDRSSLVEGPQLSFESGKTLMAQGPQAFHDLMATNVEAAMDRPLPQMEVRFNNLSVSADIVVADDHSNKYELPTIPNELKKLLMGPRKLTVRKEILKNICGRFTPGKITLLLGQPGSGKSALMKMLSGRFPMTKNITVEGDVSFNNVPEKQILDRLPQFVSYVNQRDKHFPTLTVKETLQYAHTFCGGDLMQNGKGMLDMGSRHNDVEALEAAGKIFANYPDIILHQLGLQICQDTIVGDAMLRGISGGEKKRVTTGEMEFGMKYISLMDEISTGLDSAAAYDIVDTQRSIAQRLHKTVVIALLQPSPEIFSLFDDVMILNEGELMYHGPCSQVEGYFETLGFKCPPGRDIADYLLDLGTREQRRYEVPRPAKQPRSASEFAEYFRMSQIYQETLAALEAPYDAQLLESVKDTMDPMPAFQQPLVDSVRTLLARSLVITYRNKPFIFGRLMMITIMGFLYCTIFYQFNPTQISVVMGVMFATVMFLSMGQGAQIPVYIASRDIFYKQRRANFYRTGSYVVATTISQIPMAIAETIVFGGIVYWICGFASDAKLFIIFEVVVFLSNLAMGMWFFFLAGVCSNENVVMPVGMVSILVFIIFAGFIVTKDQIPDYLIWAHWISPITWGLKALAINQYRSSDFDVCVYDGVDYCTKYGLNMGEYYLNLFGIETGKEWVAYGIIYLVAIYVVFMFLSYLALEYVRYETPENVDVSVKTIENESYALMATPKAADSKGNTVVDLPVNTHEKNFVPVTVAFQDLHYWVPDPHNPKESLELLKGINGYAVPGSITALMGSTGAGKTTLMDVIAGRKTGGKITGKILLNGYEASDLAIRRCTGYCEQMDVHSEAATIREALTFSSFLRQDASISDAKKYESVDECIELLGMENIADQIIRGSSVEQMKRLTIGVELAAQPSVIFLDEPTSGLDARSAKIIMDGVRKVADSGRTIICTIHQPSSAVFYLFDSLLLLQRGGQTAFYGDLGKNCRNLINYFEGIPGVAPLLESYNPATWMLECIGAGVGHGNGDTMDFVSYFKNSPYNQQLESNMAKEGITTPSPDLPEMVFGKKRAANSMTQMKFVVWRYFQMYWRTPSYSLTRMYLAIFLAILFGLIFVSNNDYASYSGLNSGVGMVFMSSLFNSMAVFQSVMPLTCAERASFYRERASQTYNALWYFLGSTLAEIPYCFISTLLFSVIFFFMVGFTGFETFVIFWIACALLVMMEVYLGQFFVYAMPSEEVAQIIGILFNGIFMMFVGFSPPAYSIPSGYTWLYDICPIKFPMSILVAVVFADCDELPTWDEATESYTNVGTQLGCQPMADAPEDVGHITLKEYTEEYFGFEHDTIARNFGILIGCIVLFRIWALLALRFINHQKNASAAQIRKSTM</sequence>
<keyword evidence="5" id="KW-0547">Nucleotide-binding</keyword>
<feature type="transmembrane region" description="Helical" evidence="9">
    <location>
        <begin position="524"/>
        <end position="549"/>
    </location>
</feature>
<evidence type="ECO:0000256" key="2">
    <source>
        <dbReference type="ARBA" id="ARBA00006012"/>
    </source>
</evidence>
<evidence type="ECO:0000256" key="7">
    <source>
        <dbReference type="ARBA" id="ARBA00022989"/>
    </source>
</evidence>
<dbReference type="SUPFAM" id="SSF52540">
    <property type="entry name" value="P-loop containing nucleoside triphosphate hydrolases"/>
    <property type="match status" value="2"/>
</dbReference>
<dbReference type="Pfam" id="PF19055">
    <property type="entry name" value="ABC2_membrane_7"/>
    <property type="match status" value="1"/>
</dbReference>
<comment type="subcellular location">
    <subcellularLocation>
        <location evidence="1">Membrane</location>
        <topology evidence="1">Multi-pass membrane protein</topology>
    </subcellularLocation>
</comment>
<feature type="domain" description="ABC transporter" evidence="10">
    <location>
        <begin position="83"/>
        <end position="353"/>
    </location>
</feature>
<dbReference type="InterPro" id="IPR003593">
    <property type="entry name" value="AAA+_ATPase"/>
</dbReference>
<keyword evidence="4 9" id="KW-0812">Transmembrane</keyword>
<dbReference type="OrthoDB" id="66620at2759"/>
<evidence type="ECO:0000313" key="14">
    <source>
        <dbReference type="Proteomes" id="UP000284657"/>
    </source>
</evidence>
<dbReference type="CDD" id="cd03232">
    <property type="entry name" value="ABCG_PDR_domain2"/>
    <property type="match status" value="1"/>
</dbReference>
<reference evidence="13 14" key="1">
    <citation type="submission" date="2018-07" db="EMBL/GenBank/DDBJ databases">
        <title>Genome sequencing of oomycete isolates from Chile give support for New Zealand origin for Phytophthora kernoviae and make available the first Nothophytophthora sp. genome.</title>
        <authorList>
            <person name="Studholme D.J."/>
            <person name="Sanfuentes E."/>
            <person name="Panda P."/>
            <person name="Hill R."/>
            <person name="Sambles C."/>
            <person name="Grant M."/>
            <person name="Williams N.M."/>
            <person name="Mcdougal R.L."/>
        </authorList>
    </citation>
    <scope>NUCLEOTIDE SEQUENCE [LARGE SCALE GENOMIC DNA]</scope>
    <source>
        <strain evidence="11">Chile6</strain>
        <strain evidence="12">Chile7</strain>
    </source>
</reference>
<feature type="transmembrane region" description="Helical" evidence="9">
    <location>
        <begin position="1209"/>
        <end position="1231"/>
    </location>
</feature>
<dbReference type="FunFam" id="3.40.50.300:FF:000289">
    <property type="entry name" value="ABC transporter G family member 31"/>
    <property type="match status" value="1"/>
</dbReference>
<evidence type="ECO:0000256" key="6">
    <source>
        <dbReference type="ARBA" id="ARBA00022840"/>
    </source>
</evidence>
<dbReference type="InterPro" id="IPR043926">
    <property type="entry name" value="ABCG_dom"/>
</dbReference>
<keyword evidence="6" id="KW-0067">ATP-binding</keyword>
<dbReference type="InterPro" id="IPR013525">
    <property type="entry name" value="ABC2_TM"/>
</dbReference>
<feature type="transmembrane region" description="Helical" evidence="9">
    <location>
        <begin position="1170"/>
        <end position="1203"/>
    </location>
</feature>
<keyword evidence="7 9" id="KW-1133">Transmembrane helix</keyword>
<proteinExistence type="inferred from homology"/>
<evidence type="ECO:0000256" key="4">
    <source>
        <dbReference type="ARBA" id="ARBA00022692"/>
    </source>
</evidence>
<dbReference type="Proteomes" id="UP000284657">
    <property type="component" value="Unassembled WGS sequence"/>
</dbReference>
<dbReference type="Gene3D" id="3.40.50.300">
    <property type="entry name" value="P-loop containing nucleotide triphosphate hydrolases"/>
    <property type="match status" value="2"/>
</dbReference>
<organism evidence="11 13">
    <name type="scientific">Phytophthora kernoviae</name>
    <dbReference type="NCBI Taxonomy" id="325452"/>
    <lineage>
        <taxon>Eukaryota</taxon>
        <taxon>Sar</taxon>
        <taxon>Stramenopiles</taxon>
        <taxon>Oomycota</taxon>
        <taxon>Peronosporomycetes</taxon>
        <taxon>Peronosporales</taxon>
        <taxon>Peronosporaceae</taxon>
        <taxon>Phytophthora</taxon>
    </lineage>
</organism>
<dbReference type="PROSITE" id="PS50893">
    <property type="entry name" value="ABC_TRANSPORTER_2"/>
    <property type="match status" value="2"/>
</dbReference>
<feature type="transmembrane region" description="Helical" evidence="9">
    <location>
        <begin position="452"/>
        <end position="473"/>
    </location>
</feature>
<feature type="domain" description="ABC transporter" evidence="10">
    <location>
        <begin position="758"/>
        <end position="1000"/>
    </location>
</feature>
<evidence type="ECO:0000256" key="8">
    <source>
        <dbReference type="ARBA" id="ARBA00023136"/>
    </source>
</evidence>
<dbReference type="Pfam" id="PF06422">
    <property type="entry name" value="PDR_CDR"/>
    <property type="match status" value="1"/>
</dbReference>
<evidence type="ECO:0000313" key="13">
    <source>
        <dbReference type="Proteomes" id="UP000277300"/>
    </source>
</evidence>
<evidence type="ECO:0000256" key="1">
    <source>
        <dbReference type="ARBA" id="ARBA00004141"/>
    </source>
</evidence>
<feature type="transmembrane region" description="Helical" evidence="9">
    <location>
        <begin position="1238"/>
        <end position="1261"/>
    </location>
</feature>
<dbReference type="FunFam" id="3.40.50.300:FF:000528">
    <property type="entry name" value="ABC transporter G family member 31"/>
    <property type="match status" value="1"/>
</dbReference>
<dbReference type="GO" id="GO:0005524">
    <property type="term" value="F:ATP binding"/>
    <property type="evidence" value="ECO:0007669"/>
    <property type="project" value="UniProtKB-KW"/>
</dbReference>
<keyword evidence="3" id="KW-0813">Transport</keyword>
<dbReference type="EMBL" id="MBDO02000752">
    <property type="protein sequence ID" value="RLN52441.1"/>
    <property type="molecule type" value="Genomic_DNA"/>
</dbReference>
<feature type="transmembrane region" description="Helical" evidence="9">
    <location>
        <begin position="561"/>
        <end position="584"/>
    </location>
</feature>
<feature type="transmembrane region" description="Helical" evidence="9">
    <location>
        <begin position="480"/>
        <end position="504"/>
    </location>
</feature>
<dbReference type="SMART" id="SM00382">
    <property type="entry name" value="AAA"/>
    <property type="match status" value="2"/>
</dbReference>
<accession>A0A3F2RC74</accession>
<dbReference type="InterPro" id="IPR034003">
    <property type="entry name" value="ABCG_PDR_2"/>
</dbReference>
<evidence type="ECO:0000256" key="5">
    <source>
        <dbReference type="ARBA" id="ARBA00022741"/>
    </source>
</evidence>
<dbReference type="Pfam" id="PF01061">
    <property type="entry name" value="ABC2_membrane"/>
    <property type="match status" value="2"/>
</dbReference>
<dbReference type="Proteomes" id="UP000277300">
    <property type="component" value="Unassembled WGS sequence"/>
</dbReference>
<feature type="transmembrane region" description="Helical" evidence="9">
    <location>
        <begin position="590"/>
        <end position="611"/>
    </location>
</feature>
<dbReference type="InterPro" id="IPR003439">
    <property type="entry name" value="ABC_transporter-like_ATP-bd"/>
</dbReference>
<dbReference type="GO" id="GO:0016020">
    <property type="term" value="C:membrane"/>
    <property type="evidence" value="ECO:0007669"/>
    <property type="project" value="UniProtKB-SubCell"/>
</dbReference>
<feature type="transmembrane region" description="Helical" evidence="9">
    <location>
        <begin position="1129"/>
        <end position="1149"/>
    </location>
</feature>
<comment type="similarity">
    <text evidence="2">Belongs to the ABC transporter superfamily. ABCG family. PDR (TC 3.A.1.205) subfamily.</text>
</comment>
<evidence type="ECO:0000259" key="10">
    <source>
        <dbReference type="PROSITE" id="PS50893"/>
    </source>
</evidence>